<evidence type="ECO:0000313" key="3">
    <source>
        <dbReference type="Proteomes" id="UP001203338"/>
    </source>
</evidence>
<gene>
    <name evidence="2" type="ORF">M3P05_12840</name>
</gene>
<feature type="region of interest" description="Disordered" evidence="1">
    <location>
        <begin position="18"/>
        <end position="49"/>
    </location>
</feature>
<accession>A0ABT0PHU0</accession>
<evidence type="ECO:0000256" key="1">
    <source>
        <dbReference type="SAM" id="MobiDB-lite"/>
    </source>
</evidence>
<dbReference type="RefSeq" id="WP_249700103.1">
    <property type="nucleotide sequence ID" value="NZ_JAMFLX010000017.1"/>
</dbReference>
<proteinExistence type="predicted"/>
<keyword evidence="3" id="KW-1185">Reference proteome</keyword>
<sequence length="464" mass="53859">MQPFSRSAQPLDEYLQPYSEIGLDSPSRNRSNEQKHLPNAPQKIEHESYQKKLKSRCTSSVSTKKDNSYYAGIAKALISKFDPVFFDSIDEESWKNMADSLMFSGVDSLDKAIAMDLRLCPPCPVFHTWVGLYGTTIFNGSNNPKKLAGINYVERILGEATDLSKHDIPLLIVFSEMNLTKNQIDEMKAEFEIHNNILLVSFETELQLKFIVELEKHAKSMCVEFMDSIRVVVSQSISKVITFCIEKAISERKMKLAKRLEKCGVNYLFYSDIDNQWLSKPPYILARHGIFTQPKLSITLPLISIDGDVVEKLSDIDKHRLMKHRSFFSEIPYFDKSKSWKWSTEKAKKLFDYILSGEAECNFKYLSEQLAHISPHYNYLLKPDEGVYWEGENSCFFVSEHSKDVFLRGALKRPWLIDLHQKPKSESLDDAYNPDRYYKEAHSLVGMQLLKYYYHGHDFTWFFK</sequence>
<name>A0ABT0PHU0_9GAMM</name>
<dbReference type="EMBL" id="JAMFLX010000017">
    <property type="protein sequence ID" value="MCL6270811.1"/>
    <property type="molecule type" value="Genomic_DNA"/>
</dbReference>
<comment type="caution">
    <text evidence="2">The sequence shown here is derived from an EMBL/GenBank/DDBJ whole genome shotgun (WGS) entry which is preliminary data.</text>
</comment>
<protein>
    <submittedName>
        <fullName evidence="2">Uncharacterized protein</fullName>
    </submittedName>
</protein>
<organism evidence="2 3">
    <name type="scientific">Parendozoicomonas callyspongiae</name>
    <dbReference type="NCBI Taxonomy" id="2942213"/>
    <lineage>
        <taxon>Bacteria</taxon>
        <taxon>Pseudomonadati</taxon>
        <taxon>Pseudomonadota</taxon>
        <taxon>Gammaproteobacteria</taxon>
        <taxon>Oceanospirillales</taxon>
        <taxon>Endozoicomonadaceae</taxon>
        <taxon>Parendozoicomonas</taxon>
    </lineage>
</organism>
<evidence type="ECO:0000313" key="2">
    <source>
        <dbReference type="EMBL" id="MCL6270811.1"/>
    </source>
</evidence>
<reference evidence="2 3" key="1">
    <citation type="submission" date="2022-05" db="EMBL/GenBank/DDBJ databases">
        <authorList>
            <person name="Park J.-S."/>
        </authorList>
    </citation>
    <scope>NUCLEOTIDE SEQUENCE [LARGE SCALE GENOMIC DNA]</scope>
    <source>
        <strain evidence="2 3">2012CJ34-2</strain>
    </source>
</reference>
<dbReference type="Proteomes" id="UP001203338">
    <property type="component" value="Unassembled WGS sequence"/>
</dbReference>